<organism evidence="1 2">
    <name type="scientific">Tepidanaerobacter acetatoxydans (strain DSM 21804 / JCM 16047 / Re1)</name>
    <dbReference type="NCBI Taxonomy" id="1209989"/>
    <lineage>
        <taxon>Bacteria</taxon>
        <taxon>Bacillati</taxon>
        <taxon>Bacillota</taxon>
        <taxon>Clostridia</taxon>
        <taxon>Thermosediminibacterales</taxon>
        <taxon>Tepidanaerobacteraceae</taxon>
        <taxon>Tepidanaerobacter</taxon>
    </lineage>
</organism>
<dbReference type="HOGENOM" id="CLU_1916064_0_0_9"/>
<dbReference type="KEGG" id="tae:TepiRe1_1191"/>
<dbReference type="EMBL" id="HF563609">
    <property type="protein sequence ID" value="CDI40601.1"/>
    <property type="molecule type" value="Genomic_DNA"/>
</dbReference>
<dbReference type="STRING" id="1209989.TepRe1_1091"/>
<dbReference type="eggNOG" id="ENOG502ZWH4">
    <property type="taxonomic scope" value="Bacteria"/>
</dbReference>
<gene>
    <name evidence="1" type="ordered locus">TEPIRE1_1191</name>
</gene>
<name>U4QCH6_TEPAE</name>
<evidence type="ECO:0000313" key="1">
    <source>
        <dbReference type="EMBL" id="CDI40601.1"/>
    </source>
</evidence>
<dbReference type="RefSeq" id="WP_023211462.1">
    <property type="nucleotide sequence ID" value="NC_015519.1"/>
</dbReference>
<dbReference type="Proteomes" id="UP000010802">
    <property type="component" value="Chromosome"/>
</dbReference>
<dbReference type="AlphaFoldDB" id="U4QCH6"/>
<sequence length="132" mass="15382">MDKNKFDQFMKSNKGNTIMIYKDLLTLFVIFAIILSLGIRIAEEGLNAMMGLDIRPKSFNFIIFNDRTYDLSILGKTFKFQKYYKVGEIFVGKGCMSLKINEKQFTLYSLIPARTILKDRQNVDKKPANRYN</sequence>
<protein>
    <submittedName>
        <fullName evidence="1">Uncharacterized protein</fullName>
    </submittedName>
</protein>
<evidence type="ECO:0000313" key="2">
    <source>
        <dbReference type="Proteomes" id="UP000010802"/>
    </source>
</evidence>
<proteinExistence type="predicted"/>
<keyword evidence="2" id="KW-1185">Reference proteome</keyword>
<reference evidence="2" key="1">
    <citation type="journal article" date="2013" name="Genome Announc.">
        <title>First genome sequence of a syntrophic acetate-oxidizing bacterium, Tepidanaerobacter acetatoxydans strain Re1.</title>
        <authorList>
            <person name="Manzoor S."/>
            <person name="Bongcam-Rudloff E."/>
            <person name="Schnurer A."/>
            <person name="Muller B."/>
        </authorList>
    </citation>
    <scope>NUCLEOTIDE SEQUENCE [LARGE SCALE GENOMIC DNA]</scope>
    <source>
        <strain evidence="2">Re1</strain>
    </source>
</reference>
<accession>U4QCH6</accession>